<dbReference type="GO" id="GO:0019867">
    <property type="term" value="C:outer membrane"/>
    <property type="evidence" value="ECO:0007669"/>
    <property type="project" value="InterPro"/>
</dbReference>
<evidence type="ECO:0000313" key="4">
    <source>
        <dbReference type="EMBL" id="EJF92162.1"/>
    </source>
</evidence>
<feature type="domain" description="Trimeric autotransporter adhesin YadA-like stalk" evidence="3">
    <location>
        <begin position="913"/>
        <end position="951"/>
    </location>
</feature>
<feature type="domain" description="Trimeric autotransporter adhesin YadA-like head" evidence="2">
    <location>
        <begin position="251"/>
        <end position="266"/>
    </location>
</feature>
<feature type="non-terminal residue" evidence="4">
    <location>
        <position position="1022"/>
    </location>
</feature>
<evidence type="ECO:0000313" key="5">
    <source>
        <dbReference type="Proteomes" id="UP000002648"/>
    </source>
</evidence>
<dbReference type="Pfam" id="PF05658">
    <property type="entry name" value="YadA_head"/>
    <property type="match status" value="5"/>
</dbReference>
<proteinExistence type="predicted"/>
<feature type="domain" description="Trimeric autotransporter adhesin YadA-like stalk" evidence="3">
    <location>
        <begin position="425"/>
        <end position="466"/>
    </location>
</feature>
<dbReference type="Gene3D" id="4.10.80.270">
    <property type="match status" value="2"/>
</dbReference>
<keyword evidence="5" id="KW-1185">Reference proteome</keyword>
<dbReference type="AlphaFoldDB" id="A0A9P2RW09"/>
<sequence length="1022" mass="107146">MKKLYTTPKALVVSDFKNSCSLYRLFFMKALSLASVIIFLSNVFPVAAATQIFNNISNDFSGGTNVLKGLPLSYVVGSKLYRDIGINSTFMGSEDSFKNLKSNIKFDTKVALDTAFAGREGFKNAADAFSGVNFTSVNRQLVEIKENPAIGEKQKNPSQGDDQYESADNFPFMRGISRGDETGSSGTTITIGANTAHVKVSFMNNKGEAKTLLGVAAGDISKDSTEAVNGSQFYKLTKGLKINDINKSFFDAKANGEDAIALGNGADASGPGAFATGPGAKALSKDTVAIGNIARASAIDTIAIGVAAKSTKDDAIAIGASATGDGSNAIAIGITAKATREDTIALGHGASSGEYRGIAIGSFANASVGNSIALGSLSIADVRGGVGGYDPVTKETSNKQDSAWVSTKNYGALSIGNAEKGITRQIMNVAAGSKDTDAVNVAQLKALQNTINPNWELSVNGENKTNVNSTNPMDLAAGSANLTLTKGGGDNKVKFDLAKDIVIDKVQTGDNILDATGLVIANGPKITTSGIDAGGKKIRAIANGDISASSTDAVAGNQLYTLGNSVAKSFGGNTKYENGKWTAPTFRVKIFKEDGGVTDTTYNNVASAFEGVGDSFEKVKDKFKSIKNEITKEIENNITISQGDGLLWDQNQGAFVATHGENKDSSKITSLKSGEITAISTDAINGSQLYAMSDTVTGYFSSKAGYDDDGNWRAPTFTVKVFEKNGKEAEKDYDNVADAFSGVNTSFTNLNKKIESVTGDSFVKQNAAGLITIGGSKGGTKIDISNNINAPRILSGVKGGEFAKNSTEAVNGAQLYRITEIFGDYFGGGAGFDERGKWSGPTFTVKAFDEYGNEIENTYTDVASALAGVGSSITNIKNEISKEITGEKSDSLQWSKTENAFVATHGDNKEISKITSLKNGDITASSTDAVAGNQLHTLGSSVAKYFGGGAKYEKGTWTAPTFKVKSVKEDGKTEDNDYHDVATAFAGVGTSFANVNTSITNIKNEISKEIADTKIDSLQWSK</sequence>
<accession>A0A9P2RW09</accession>
<evidence type="ECO:0000259" key="3">
    <source>
        <dbReference type="Pfam" id="PF05662"/>
    </source>
</evidence>
<gene>
    <name evidence="4" type="ORF">ME9_01620</name>
</gene>
<organism evidence="4 5">
    <name type="scientific">Bartonella taylorii 8TBB</name>
    <dbReference type="NCBI Taxonomy" id="1094560"/>
    <lineage>
        <taxon>Bacteria</taxon>
        <taxon>Pseudomonadati</taxon>
        <taxon>Pseudomonadota</taxon>
        <taxon>Alphaproteobacteria</taxon>
        <taxon>Hyphomicrobiales</taxon>
        <taxon>Bartonellaceae</taxon>
        <taxon>Bartonella</taxon>
    </lineage>
</organism>
<dbReference type="EMBL" id="AIMD01000064">
    <property type="protein sequence ID" value="EJF92162.1"/>
    <property type="molecule type" value="Genomic_DNA"/>
</dbReference>
<dbReference type="Gene3D" id="1.20.5.170">
    <property type="match status" value="4"/>
</dbReference>
<evidence type="ECO:0000259" key="2">
    <source>
        <dbReference type="Pfam" id="PF05658"/>
    </source>
</evidence>
<dbReference type="CDD" id="cd12820">
    <property type="entry name" value="LbR_YadA-like"/>
    <property type="match status" value="1"/>
</dbReference>
<dbReference type="Proteomes" id="UP000002648">
    <property type="component" value="Unassembled WGS sequence"/>
</dbReference>
<comment type="caution">
    <text evidence="4">The sequence shown here is derived from an EMBL/GenBank/DDBJ whole genome shotgun (WGS) entry which is preliminary data.</text>
</comment>
<evidence type="ECO:0000256" key="1">
    <source>
        <dbReference type="SAM" id="MobiDB-lite"/>
    </source>
</evidence>
<dbReference type="Pfam" id="PF05662">
    <property type="entry name" value="YadA_stalk"/>
    <property type="match status" value="5"/>
</dbReference>
<feature type="domain" description="Trimeric autotransporter adhesin YadA-like stalk" evidence="3">
    <location>
        <begin position="541"/>
        <end position="577"/>
    </location>
</feature>
<feature type="domain" description="Trimeric autotransporter adhesin YadA-like stalk" evidence="3">
    <location>
        <begin position="214"/>
        <end position="241"/>
    </location>
</feature>
<dbReference type="Gene3D" id="2.150.10.10">
    <property type="entry name" value="Serralysin-like metalloprotease, C-terminal"/>
    <property type="match status" value="2"/>
</dbReference>
<name>A0A9P2RW09_BARTA</name>
<protein>
    <recommendedName>
        <fullName evidence="6">Trimeric autotransporter adhesin YadA-like head domain-containing protein</fullName>
    </recommendedName>
</protein>
<dbReference type="InterPro" id="IPR008635">
    <property type="entry name" value="Coiled_stalk_dom"/>
</dbReference>
<evidence type="ECO:0008006" key="6">
    <source>
        <dbReference type="Google" id="ProtNLM"/>
    </source>
</evidence>
<reference evidence="4 5" key="1">
    <citation type="submission" date="2012-03" db="EMBL/GenBank/DDBJ databases">
        <title>The Genome Sequence of Bartonella taylorii 8TBB.</title>
        <authorList>
            <consortium name="The Broad Institute Genome Sequencing Platform"/>
            <consortium name="The Broad Institute Genome Sequencing Center for Infectious Disease"/>
            <person name="Feldgarden M."/>
            <person name="Kirby J."/>
            <person name="Kosoy M."/>
            <person name="Birtles R."/>
            <person name="Probert W.S."/>
            <person name="Chiaraviglio L."/>
            <person name="Young S.K."/>
            <person name="Zeng Q."/>
            <person name="Gargeya S."/>
            <person name="Fitzgerald M."/>
            <person name="Haas B."/>
            <person name="Abouelleil A."/>
            <person name="Alvarado L."/>
            <person name="Arachchi H.M."/>
            <person name="Berlin A."/>
            <person name="Chapman S.B."/>
            <person name="Gearin G."/>
            <person name="Goldberg J."/>
            <person name="Griggs A."/>
            <person name="Gujja S."/>
            <person name="Hansen M."/>
            <person name="Heiman D."/>
            <person name="Howarth C."/>
            <person name="Larimer J."/>
            <person name="Lui A."/>
            <person name="MacDonald P.J.P."/>
            <person name="McCowen C."/>
            <person name="Montmayeur A."/>
            <person name="Murphy C."/>
            <person name="Neiman D."/>
            <person name="Pearson M."/>
            <person name="Priest M."/>
            <person name="Roberts A."/>
            <person name="Saif S."/>
            <person name="Shea T."/>
            <person name="Sisk P."/>
            <person name="Stolte C."/>
            <person name="Sykes S."/>
            <person name="Wortman J."/>
            <person name="Nusbaum C."/>
            <person name="Birren B."/>
        </authorList>
    </citation>
    <scope>NUCLEOTIDE SEQUENCE [LARGE SCALE GENOMIC DNA]</scope>
    <source>
        <strain evidence="4 5">8TBB</strain>
    </source>
</reference>
<dbReference type="SUPFAM" id="SSF101967">
    <property type="entry name" value="Adhesin YadA, collagen-binding domain"/>
    <property type="match status" value="2"/>
</dbReference>
<dbReference type="Gene3D" id="6.10.250.2030">
    <property type="match status" value="1"/>
</dbReference>
<feature type="domain" description="Trimeric autotransporter adhesin YadA-like stalk" evidence="3">
    <location>
        <begin position="667"/>
        <end position="706"/>
    </location>
</feature>
<feature type="domain" description="Trimeric autotransporter adhesin YadA-like head" evidence="2">
    <location>
        <begin position="326"/>
        <end position="350"/>
    </location>
</feature>
<dbReference type="InterPro" id="IPR008640">
    <property type="entry name" value="Adhesin_Head_dom"/>
</dbReference>
<dbReference type="InterPro" id="IPR011049">
    <property type="entry name" value="Serralysin-like_metalloprot_C"/>
</dbReference>
<dbReference type="Gene3D" id="2.20.70.140">
    <property type="match status" value="1"/>
</dbReference>
<feature type="domain" description="Trimeric autotransporter adhesin YadA-like head" evidence="2">
    <location>
        <begin position="357"/>
        <end position="377"/>
    </location>
</feature>
<feature type="region of interest" description="Disordered" evidence="1">
    <location>
        <begin position="145"/>
        <end position="167"/>
    </location>
</feature>
<feature type="domain" description="Trimeric autotransporter adhesin YadA-like head" evidence="2">
    <location>
        <begin position="268"/>
        <end position="292"/>
    </location>
</feature>
<feature type="domain" description="Trimeric autotransporter adhesin YadA-like head" evidence="2">
    <location>
        <begin position="296"/>
        <end position="322"/>
    </location>
</feature>
<dbReference type="Gene3D" id="6.20.50.100">
    <property type="match status" value="1"/>
</dbReference>